<name>F0F2N3_9NEIS</name>
<dbReference type="SUPFAM" id="SSF52402">
    <property type="entry name" value="Adenine nucleotide alpha hydrolases-like"/>
    <property type="match status" value="1"/>
</dbReference>
<reference evidence="3 4" key="1">
    <citation type="submission" date="2011-01" db="EMBL/GenBank/DDBJ databases">
        <authorList>
            <person name="Muzny D."/>
            <person name="Qin X."/>
            <person name="Deng J."/>
            <person name="Jiang H."/>
            <person name="Liu Y."/>
            <person name="Qu J."/>
            <person name="Song X.-Z."/>
            <person name="Zhang L."/>
            <person name="Thornton R."/>
            <person name="Coyle M."/>
            <person name="Francisco L."/>
            <person name="Jackson L."/>
            <person name="Javaid M."/>
            <person name="Korchina V."/>
            <person name="Kovar C."/>
            <person name="Mata R."/>
            <person name="Mathew T."/>
            <person name="Ngo R."/>
            <person name="Nguyen L."/>
            <person name="Nguyen N."/>
            <person name="Okwuonu G."/>
            <person name="Ongeri F."/>
            <person name="Pham C."/>
            <person name="Simmons D."/>
            <person name="Wilczek-Boney K."/>
            <person name="Hale W."/>
            <person name="Jakkamsetti A."/>
            <person name="Pham P."/>
            <person name="Ruth R."/>
            <person name="San Lucas F."/>
            <person name="Warren J."/>
            <person name="Zhang J."/>
            <person name="Zhao Z."/>
            <person name="Zhou C."/>
            <person name="Zhu D."/>
            <person name="Lee S."/>
            <person name="Bess C."/>
            <person name="Blankenburg K."/>
            <person name="Forbes L."/>
            <person name="Fu Q."/>
            <person name="Gubbala S."/>
            <person name="Hirani K."/>
            <person name="Jayaseelan J.C."/>
            <person name="Lara F."/>
            <person name="Munidasa M."/>
            <person name="Palculict T."/>
            <person name="Patil S."/>
            <person name="Pu L.-L."/>
            <person name="Saada N."/>
            <person name="Tang L."/>
            <person name="Weissenberger G."/>
            <person name="Zhu Y."/>
            <person name="Hemphill L."/>
            <person name="Shang Y."/>
            <person name="Youmans B."/>
            <person name="Ayvaz T."/>
            <person name="Ross M."/>
            <person name="Santibanez J."/>
            <person name="Aqrawi P."/>
            <person name="Gross S."/>
            <person name="Joshi V."/>
            <person name="Fowler G."/>
            <person name="Nazareth L."/>
            <person name="Reid J."/>
            <person name="Worley K."/>
            <person name="Petrosino J."/>
            <person name="Highlander S."/>
            <person name="Gibbs R."/>
        </authorList>
    </citation>
    <scope>NUCLEOTIDE SEQUENCE [LARGE SCALE GENOMIC DNA]</scope>
    <source>
        <strain evidence="3 4">ATCC 33394</strain>
    </source>
</reference>
<evidence type="ECO:0000259" key="2">
    <source>
        <dbReference type="Pfam" id="PF00582"/>
    </source>
</evidence>
<dbReference type="EMBL" id="AEWV01000045">
    <property type="protein sequence ID" value="EGC16210.1"/>
    <property type="molecule type" value="Genomic_DNA"/>
</dbReference>
<dbReference type="Proteomes" id="UP000004088">
    <property type="component" value="Unassembled WGS sequence"/>
</dbReference>
<feature type="domain" description="UspA" evidence="2">
    <location>
        <begin position="44"/>
        <end position="191"/>
    </location>
</feature>
<dbReference type="CDD" id="cd00293">
    <property type="entry name" value="USP-like"/>
    <property type="match status" value="1"/>
</dbReference>
<dbReference type="PRINTS" id="PR01438">
    <property type="entry name" value="UNVRSLSTRESS"/>
</dbReference>
<keyword evidence="4" id="KW-1185">Reference proteome</keyword>
<sequence>MSIRIPQKAACTHRKKPTNRLSWIILQSTGISLFHPNRKGELFMYHHIVVAVDGSNTSLNALKHAAVLANAGNAKLTLLTVANPGEYMTLAPEFLQHDSYEEAAVSSGNEVLAEASLMARNEGVQHVETHLLVATRGEKEMAQELVDYADAQGADLIVIGTHGRTGLMHLLMGSFAETVMRQSHLPLLVIRSQSSEEAAE</sequence>
<comment type="similarity">
    <text evidence="1">Belongs to the universal stress protein A family.</text>
</comment>
<protein>
    <submittedName>
        <fullName evidence="3">Universal stress family protein</fullName>
    </submittedName>
</protein>
<evidence type="ECO:0000313" key="3">
    <source>
        <dbReference type="EMBL" id="EGC16210.1"/>
    </source>
</evidence>
<dbReference type="PANTHER" id="PTHR46268:SF15">
    <property type="entry name" value="UNIVERSAL STRESS PROTEIN HP_0031"/>
    <property type="match status" value="1"/>
</dbReference>
<dbReference type="AlphaFoldDB" id="F0F2N3"/>
<dbReference type="STRING" id="888741.HMPREF9098_2379"/>
<proteinExistence type="inferred from homology"/>
<dbReference type="PANTHER" id="PTHR46268">
    <property type="entry name" value="STRESS RESPONSE PROTEIN NHAX"/>
    <property type="match status" value="1"/>
</dbReference>
<evidence type="ECO:0000313" key="4">
    <source>
        <dbReference type="Proteomes" id="UP000004088"/>
    </source>
</evidence>
<comment type="caution">
    <text evidence="3">The sequence shown here is derived from an EMBL/GenBank/DDBJ whole genome shotgun (WGS) entry which is preliminary data.</text>
</comment>
<organism evidence="3 4">
    <name type="scientific">Kingella denitrificans ATCC 33394</name>
    <dbReference type="NCBI Taxonomy" id="888741"/>
    <lineage>
        <taxon>Bacteria</taxon>
        <taxon>Pseudomonadati</taxon>
        <taxon>Pseudomonadota</taxon>
        <taxon>Betaproteobacteria</taxon>
        <taxon>Neisseriales</taxon>
        <taxon>Neisseriaceae</taxon>
        <taxon>Kingella</taxon>
    </lineage>
</organism>
<accession>F0F2N3</accession>
<dbReference type="Gene3D" id="3.40.50.620">
    <property type="entry name" value="HUPs"/>
    <property type="match status" value="1"/>
</dbReference>
<gene>
    <name evidence="3" type="ORF">HMPREF9098_2379</name>
</gene>
<dbReference type="InterPro" id="IPR014729">
    <property type="entry name" value="Rossmann-like_a/b/a_fold"/>
</dbReference>
<dbReference type="InterPro" id="IPR006016">
    <property type="entry name" value="UspA"/>
</dbReference>
<dbReference type="HOGENOM" id="CLU_049301_11_0_4"/>
<evidence type="ECO:0000256" key="1">
    <source>
        <dbReference type="ARBA" id="ARBA00008791"/>
    </source>
</evidence>
<dbReference type="InterPro" id="IPR006015">
    <property type="entry name" value="Universal_stress_UspA"/>
</dbReference>
<dbReference type="Pfam" id="PF00582">
    <property type="entry name" value="Usp"/>
    <property type="match status" value="1"/>
</dbReference>